<dbReference type="EMBL" id="QZJZ01000053">
    <property type="protein sequence ID" value="RJP59248.1"/>
    <property type="molecule type" value="Genomic_DNA"/>
</dbReference>
<feature type="binding site" evidence="4">
    <location>
        <position position="132"/>
    </location>
    <ligand>
        <name>Zn(2+)</name>
        <dbReference type="ChEBI" id="CHEBI:29105"/>
    </ligand>
</feature>
<feature type="binding site" evidence="4">
    <location>
        <position position="129"/>
    </location>
    <ligand>
        <name>Zn(2+)</name>
        <dbReference type="ChEBI" id="CHEBI:29105"/>
    </ligand>
</feature>
<dbReference type="GO" id="GO:0017136">
    <property type="term" value="F:histone deacetylase activity, NAD-dependent"/>
    <property type="evidence" value="ECO:0007669"/>
    <property type="project" value="TreeGrafter"/>
</dbReference>
<dbReference type="InterPro" id="IPR029035">
    <property type="entry name" value="DHS-like_NAD/FAD-binding_dom"/>
</dbReference>
<dbReference type="Gene3D" id="3.30.1600.10">
    <property type="entry name" value="SIR2/SIRT2 'Small Domain"/>
    <property type="match status" value="1"/>
</dbReference>
<feature type="binding site" evidence="4">
    <location>
        <position position="153"/>
    </location>
    <ligand>
        <name>Zn(2+)</name>
        <dbReference type="ChEBI" id="CHEBI:29105"/>
    </ligand>
</feature>
<sequence length="257" mass="28923">MNQKLCDAFQLITSSGHAICLTGAGISTLSGIPDFRSQNTGLWNRYDADKIFRIDCFLAEPHYFYEFAREFIFQMFYETSPNIVHRLLSLLQKHRYLRRIITQNIDMLHQRSGTTDVLELHGSPQVSYCTRCYKDYSFDDMVRRISSTAVPFCDECGAVIKPGIIFFGELLNQSVLSAACAEAEQADCCLVLGTSLVVYPAAEIPRMVTRNGGSLVIVNRDATAQDADAAYTFHMELDAFAESFFAYLKENGLIPEN</sequence>
<dbReference type="Gene3D" id="3.40.50.1220">
    <property type="entry name" value="TPP-binding domain"/>
    <property type="match status" value="1"/>
</dbReference>
<dbReference type="InterPro" id="IPR026590">
    <property type="entry name" value="Ssirtuin_cat_dom"/>
</dbReference>
<dbReference type="Pfam" id="PF02146">
    <property type="entry name" value="SIR2"/>
    <property type="match status" value="1"/>
</dbReference>
<dbReference type="AlphaFoldDB" id="A0A3A4RAA8"/>
<keyword evidence="4" id="KW-0479">Metal-binding</keyword>
<gene>
    <name evidence="6" type="ORF">C4541_06495</name>
</gene>
<dbReference type="PANTHER" id="PTHR11085:SF4">
    <property type="entry name" value="NAD-DEPENDENT PROTEIN DEACYLASE"/>
    <property type="match status" value="1"/>
</dbReference>
<dbReference type="EC" id="2.3.1.286" evidence="1"/>
<feature type="active site" description="Proton acceptor" evidence="4">
    <location>
        <position position="121"/>
    </location>
</feature>
<evidence type="ECO:0000256" key="2">
    <source>
        <dbReference type="ARBA" id="ARBA00022679"/>
    </source>
</evidence>
<proteinExistence type="predicted"/>
<feature type="binding site" evidence="4">
    <location>
        <position position="156"/>
    </location>
    <ligand>
        <name>Zn(2+)</name>
        <dbReference type="ChEBI" id="CHEBI:29105"/>
    </ligand>
</feature>
<organism evidence="6 7">
    <name type="scientific">Candidatus Auribacter fodinae</name>
    <dbReference type="NCBI Taxonomy" id="2093366"/>
    <lineage>
        <taxon>Bacteria</taxon>
        <taxon>Pseudomonadati</taxon>
        <taxon>Candidatus Auribacterota</taxon>
        <taxon>Candidatus Auribacteria</taxon>
        <taxon>Candidatus Auribacterales</taxon>
        <taxon>Candidatus Auribacteraceae</taxon>
        <taxon>Candidatus Auribacter</taxon>
    </lineage>
</organism>
<evidence type="ECO:0000313" key="6">
    <source>
        <dbReference type="EMBL" id="RJP59248.1"/>
    </source>
</evidence>
<dbReference type="PANTHER" id="PTHR11085">
    <property type="entry name" value="NAD-DEPENDENT PROTEIN DEACYLASE SIRTUIN-5, MITOCHONDRIAL-RELATED"/>
    <property type="match status" value="1"/>
</dbReference>
<evidence type="ECO:0000313" key="7">
    <source>
        <dbReference type="Proteomes" id="UP000266426"/>
    </source>
</evidence>
<accession>A0A3A4RAA8</accession>
<evidence type="ECO:0000259" key="5">
    <source>
        <dbReference type="PROSITE" id="PS50305"/>
    </source>
</evidence>
<dbReference type="GO" id="GO:0070403">
    <property type="term" value="F:NAD+ binding"/>
    <property type="evidence" value="ECO:0007669"/>
    <property type="project" value="InterPro"/>
</dbReference>
<dbReference type="GO" id="GO:0046872">
    <property type="term" value="F:metal ion binding"/>
    <property type="evidence" value="ECO:0007669"/>
    <property type="project" value="UniProtKB-KW"/>
</dbReference>
<dbReference type="InterPro" id="IPR050134">
    <property type="entry name" value="NAD-dep_sirtuin_deacylases"/>
</dbReference>
<feature type="domain" description="Deacetylase sirtuin-type" evidence="5">
    <location>
        <begin position="1"/>
        <end position="254"/>
    </location>
</feature>
<dbReference type="Proteomes" id="UP000266426">
    <property type="component" value="Unassembled WGS sequence"/>
</dbReference>
<keyword evidence="2" id="KW-0808">Transferase</keyword>
<evidence type="ECO:0000256" key="4">
    <source>
        <dbReference type="PROSITE-ProRule" id="PRU00236"/>
    </source>
</evidence>
<name>A0A3A4RAA8_9BACT</name>
<keyword evidence="3" id="KW-0520">NAD</keyword>
<evidence type="ECO:0000256" key="3">
    <source>
        <dbReference type="ARBA" id="ARBA00023027"/>
    </source>
</evidence>
<comment type="caution">
    <text evidence="6">The sequence shown here is derived from an EMBL/GenBank/DDBJ whole genome shotgun (WGS) entry which is preliminary data.</text>
</comment>
<reference evidence="6 7" key="1">
    <citation type="journal article" date="2017" name="ISME J.">
        <title>Energy and carbon metabolisms in a deep terrestrial subsurface fluid microbial community.</title>
        <authorList>
            <person name="Momper L."/>
            <person name="Jungbluth S.P."/>
            <person name="Lee M.D."/>
            <person name="Amend J.P."/>
        </authorList>
    </citation>
    <scope>NUCLEOTIDE SEQUENCE [LARGE SCALE GENOMIC DNA]</scope>
    <source>
        <strain evidence="6">SURF_26</strain>
    </source>
</reference>
<dbReference type="SUPFAM" id="SSF52467">
    <property type="entry name" value="DHS-like NAD/FAD-binding domain"/>
    <property type="match status" value="1"/>
</dbReference>
<keyword evidence="4" id="KW-0862">Zinc</keyword>
<dbReference type="PROSITE" id="PS50305">
    <property type="entry name" value="SIRTUIN"/>
    <property type="match status" value="1"/>
</dbReference>
<evidence type="ECO:0000256" key="1">
    <source>
        <dbReference type="ARBA" id="ARBA00012928"/>
    </source>
</evidence>
<dbReference type="InterPro" id="IPR003000">
    <property type="entry name" value="Sirtuin"/>
</dbReference>
<protein>
    <recommendedName>
        <fullName evidence="1">protein acetyllysine N-acetyltransferase</fullName>
        <ecNumber evidence="1">2.3.1.286</ecNumber>
    </recommendedName>
</protein>
<dbReference type="InterPro" id="IPR026591">
    <property type="entry name" value="Sirtuin_cat_small_dom_sf"/>
</dbReference>